<protein>
    <submittedName>
        <fullName evidence="5">AAA family ATPase</fullName>
    </submittedName>
</protein>
<dbReference type="GO" id="GO:0005524">
    <property type="term" value="F:ATP binding"/>
    <property type="evidence" value="ECO:0007669"/>
    <property type="project" value="InterPro"/>
</dbReference>
<feature type="domain" description="ATPase AAA-type core" evidence="2">
    <location>
        <begin position="1300"/>
        <end position="1379"/>
    </location>
</feature>
<keyword evidence="6" id="KW-1185">Reference proteome</keyword>
<reference evidence="5 6" key="1">
    <citation type="submission" date="2019-10" db="EMBL/GenBank/DDBJ databases">
        <title>Glycomyces albidus sp. nov., a novel actinomycete isolated from rhizosphere soil of wheat (Triticum aestivum L.).</title>
        <authorList>
            <person name="Qian L."/>
        </authorList>
    </citation>
    <scope>NUCLEOTIDE SEQUENCE [LARGE SCALE GENOMIC DNA]</scope>
    <source>
        <strain evidence="5 6">NEAU-7082</strain>
    </source>
</reference>
<dbReference type="SUPFAM" id="SSF52540">
    <property type="entry name" value="P-loop containing nucleoside triphosphate hydrolases"/>
    <property type="match status" value="1"/>
</dbReference>
<dbReference type="Gene3D" id="3.40.50.300">
    <property type="entry name" value="P-loop containing nucleotide triphosphate hydrolases"/>
    <property type="match status" value="1"/>
</dbReference>
<feature type="domain" description="DUF3686" evidence="3">
    <location>
        <begin position="46"/>
        <end position="492"/>
    </location>
</feature>
<dbReference type="EMBL" id="WIAO01000024">
    <property type="protein sequence ID" value="MQM27429.1"/>
    <property type="molecule type" value="Genomic_DNA"/>
</dbReference>
<dbReference type="RefSeq" id="WP_153026568.1">
    <property type="nucleotide sequence ID" value="NZ_WIAO01000024.1"/>
</dbReference>
<name>A0A6L5GCM8_9ACTN</name>
<accession>A0A6L5GCM8</accession>
<evidence type="ECO:0000313" key="5">
    <source>
        <dbReference type="EMBL" id="MQM27429.1"/>
    </source>
</evidence>
<evidence type="ECO:0000256" key="1">
    <source>
        <dbReference type="SAM" id="MobiDB-lite"/>
    </source>
</evidence>
<feature type="region of interest" description="Disordered" evidence="1">
    <location>
        <begin position="1"/>
        <end position="25"/>
    </location>
</feature>
<dbReference type="InterPro" id="IPR027417">
    <property type="entry name" value="P-loop_NTPase"/>
</dbReference>
<evidence type="ECO:0000259" key="3">
    <source>
        <dbReference type="Pfam" id="PF12458"/>
    </source>
</evidence>
<dbReference type="Pfam" id="PF00004">
    <property type="entry name" value="AAA"/>
    <property type="match status" value="1"/>
</dbReference>
<dbReference type="GO" id="GO:0016887">
    <property type="term" value="F:ATP hydrolysis activity"/>
    <property type="evidence" value="ECO:0007669"/>
    <property type="project" value="InterPro"/>
</dbReference>
<dbReference type="Proteomes" id="UP000477750">
    <property type="component" value="Unassembled WGS sequence"/>
</dbReference>
<dbReference type="InterPro" id="IPR057224">
    <property type="entry name" value="DUF7902"/>
</dbReference>
<dbReference type="InterPro" id="IPR003959">
    <property type="entry name" value="ATPase_AAA_core"/>
</dbReference>
<gene>
    <name evidence="5" type="ORF">GFD30_17885</name>
</gene>
<evidence type="ECO:0000313" key="6">
    <source>
        <dbReference type="Proteomes" id="UP000477750"/>
    </source>
</evidence>
<feature type="domain" description="DUF7902" evidence="4">
    <location>
        <begin position="614"/>
        <end position="698"/>
    </location>
</feature>
<dbReference type="Pfam" id="PF25472">
    <property type="entry name" value="DUF7902"/>
    <property type="match status" value="1"/>
</dbReference>
<evidence type="ECO:0000259" key="2">
    <source>
        <dbReference type="Pfam" id="PF00004"/>
    </source>
</evidence>
<proteinExistence type="predicted"/>
<sequence length="1664" mass="182280">MAENAATSATAAAAPAAAADAPSPDASLDGGTYEVLSGRLAGYAAELAERAEALNAARTEAFGSTELTLLGTTRIRTANNCVPRDIARVGNRLLFGYNVHMGLKSQTGVADVFALHDFARENGNFAFTEVTEPGHLLDEPRFTTDFTEIYRYYRSAELLQVREVDTRLLAVFKIGEQLTDQRVLRWQLQSDGTAAYIDARGDADAVWPEPYDFEWTQTTREHHVTGRHPHVSIEDEIFVECLNGDLTVKIEDNTETGEGVYSEPVAEPLQSLADAEIAYARVGPLILLRILPYKETIARHLIYNTRTATVVRADAIGAACRRLPEDHGIIFPGGYYLNEGRLKTFDHDSAGLRFKKVVRSPNGEDVLYVFYEEAEGRSLLLPYNVIRKEVAAPMSVHGHAVFDDGTLVAFRATGDEATRVHPMQVWATPFCSEAYAAAAETGDTPVHRIGNAEAVRAVSDALSVARMVREMQPAQAVFEALIAAAVRCLDDYPWLGDEGLHGLDETLRHVRDTAEAVLDEYATVAELTAEAEKALEEAQTGTVKLLRRARGETPKTAEEWVGLLTELRGASGHLVTLRETRYIDLAGIDALAAEVAESLATTGRRAVAFLERDDAFTAYHEQIAELERKAEAIETVAEANPVLEDLDARQQGLETLTEVVANLDIGDAVVRTAILGRVSEVLAAVNRARAALAARRRELAVGEGRAEFAAEFALLGQSVTAAISAAGTPAACDDQLGRLLLTIENLETRFADFDEFLAQLADKRTDVYEAFSSRKQHLLDEAARRAEQLAQSADRILDAVARRTVTLSSLDEVNTYFATDPMVERLRKVVGELRGLDDTVRAEEIEGRIAAARAEAGRALTDRIDLFDGDAVKFGEHRIPVNTQPLDLTLVPTGDGLAFSLTGTDYRHVVDDPGFADTRPYWSQFLPSENAEVYRSEHLASALLEERGAAALALEADLPRLVAAAAAERYDEGYERGVHDADAAAILAEVLRLHGPAGTLRYPGAERALAQLFWSEAAVDGKAQQETWTAQARSLARVRETFGRTDVMAGLIDDIRVRLARFTGDALLHAHFQFPLRADERLAVEYLVEELAATGAFAASARARALLAAFANHIGPAAKSGLDEDLRGLEPDDPADRPRALSRRWGLAWTWLDAFLAQDESDRYDRTDLPEAIALLIGGADTYDADAELTAQATGLLGTHPRVENRVLAFRLDEFLARTGRFRREVLPGYRAYQRRRAEIIEEHRRTLRIEEFKPKTMAGFVRNQLIDDVYLPLIGANLAKQIGAGGGEGRRTDQSGMLMLISPPGYGKTTLMEYVADRLGMLLVKVNGPALGHDTVSVDPADAPNATARAEVQKINFALECGSNVLLYLDDIQHTNPELLQKFISLCDAQRKMEGVWNGRTRTYDLRGKRFAVCMAGNPYTEAGQKFRIPDMLANRADVWNLGDVLSGRDRVFAQSYIENALTSNQVTAPLAARGRADVQLLIRLAAGDPTAAPEGLAHPYSAGELDQVLSVLRKLLRIQETVLRNNLAYIASAAQDDASRTEPPFLLQGSYRNMNRLAERVVPVMNDEELEAVIDDHYAGEAQTLASGAEANLLKLAELRGRLTPERETRWEAVKDAFRREQTLGGASDDPMSRAVGAITLLSDRVAGIETALKERSSVRGE</sequence>
<organism evidence="5 6">
    <name type="scientific">Glycomyces albidus</name>
    <dbReference type="NCBI Taxonomy" id="2656774"/>
    <lineage>
        <taxon>Bacteria</taxon>
        <taxon>Bacillati</taxon>
        <taxon>Actinomycetota</taxon>
        <taxon>Actinomycetes</taxon>
        <taxon>Glycomycetales</taxon>
        <taxon>Glycomycetaceae</taxon>
        <taxon>Glycomyces</taxon>
    </lineage>
</organism>
<comment type="caution">
    <text evidence="5">The sequence shown here is derived from an EMBL/GenBank/DDBJ whole genome shotgun (WGS) entry which is preliminary data.</text>
</comment>
<dbReference type="Pfam" id="PF12458">
    <property type="entry name" value="DUF3686"/>
    <property type="match status" value="1"/>
</dbReference>
<evidence type="ECO:0000259" key="4">
    <source>
        <dbReference type="Pfam" id="PF25472"/>
    </source>
</evidence>
<dbReference type="InterPro" id="IPR020958">
    <property type="entry name" value="DUF3686"/>
</dbReference>